<dbReference type="InterPro" id="IPR012338">
    <property type="entry name" value="Beta-lactam/transpept-like"/>
</dbReference>
<dbReference type="RefSeq" id="WP_189822019.1">
    <property type="nucleotide sequence ID" value="NZ_BMVC01000013.1"/>
</dbReference>
<keyword evidence="2" id="KW-0378">Hydrolase</keyword>
<evidence type="ECO:0000313" key="2">
    <source>
        <dbReference type="EMBL" id="GHD07517.1"/>
    </source>
</evidence>
<sequence length="393" mass="41335">MSADIGELVRVSGIEVKGTVAAGYEDVREEFAAVLGNPDEGPDHSAQLAAYVRGELVVDLWGGPVMEADSLTPVYSSTKGAAYLVVALLVQDGLLDLDRTVASYWPEFGAHGKDRLTLRDLLAHRAGVVGADAGFTAEELADDRIIAERLAGQAPYWTPGTQVGYHAYVIGALAGEVVRRVSGRTIQEIYEERVRVPYGLDFYLGLPDAEIPRVLDTLPMAPTPAQQAEITANPGSAHSLTGIAFNLNAEKPTDIVEAGNSYALRANGQTSFGGVGSARGLAGMYRAILGDGVEPLLTPATLADFGRIHSDGVDLVGGERSVFGAGFSALSVERYPVLGQGTVGHSGAAGSMAFADPRQRVAYGYARRRFVYPGGAAPENVHLVRAIVRAASA</sequence>
<evidence type="ECO:0000313" key="3">
    <source>
        <dbReference type="Proteomes" id="UP000638353"/>
    </source>
</evidence>
<dbReference type="GO" id="GO:0016787">
    <property type="term" value="F:hydrolase activity"/>
    <property type="evidence" value="ECO:0007669"/>
    <property type="project" value="UniProtKB-KW"/>
</dbReference>
<dbReference type="SUPFAM" id="SSF56601">
    <property type="entry name" value="beta-lactamase/transpeptidase-like"/>
    <property type="match status" value="1"/>
</dbReference>
<dbReference type="EMBL" id="BMVC01000013">
    <property type="protein sequence ID" value="GHD07517.1"/>
    <property type="molecule type" value="Genomic_DNA"/>
</dbReference>
<proteinExistence type="predicted"/>
<dbReference type="Proteomes" id="UP000638353">
    <property type="component" value="Unassembled WGS sequence"/>
</dbReference>
<feature type="domain" description="Beta-lactamase-related" evidence="1">
    <location>
        <begin position="44"/>
        <end position="366"/>
    </location>
</feature>
<comment type="caution">
    <text evidence="2">The sequence shown here is derived from an EMBL/GenBank/DDBJ whole genome shotgun (WGS) entry which is preliminary data.</text>
</comment>
<dbReference type="Gene3D" id="3.40.710.10">
    <property type="entry name" value="DD-peptidase/beta-lactamase superfamily"/>
    <property type="match status" value="1"/>
</dbReference>
<dbReference type="PANTHER" id="PTHR43319">
    <property type="entry name" value="BETA-LACTAMASE-RELATED"/>
    <property type="match status" value="1"/>
</dbReference>
<dbReference type="InterPro" id="IPR052907">
    <property type="entry name" value="Beta-lactamase/esterase"/>
</dbReference>
<reference evidence="2" key="2">
    <citation type="submission" date="2020-09" db="EMBL/GenBank/DDBJ databases">
        <authorList>
            <person name="Sun Q."/>
            <person name="Ohkuma M."/>
        </authorList>
    </citation>
    <scope>NUCLEOTIDE SEQUENCE</scope>
    <source>
        <strain evidence="2">JCM 4637</strain>
    </source>
</reference>
<dbReference type="PANTHER" id="PTHR43319:SF3">
    <property type="entry name" value="BETA-LACTAMASE-RELATED DOMAIN-CONTAINING PROTEIN"/>
    <property type="match status" value="1"/>
</dbReference>
<dbReference type="AlphaFoldDB" id="A0A918X370"/>
<reference evidence="2" key="1">
    <citation type="journal article" date="2014" name="Int. J. Syst. Evol. Microbiol.">
        <title>Complete genome sequence of Corynebacterium casei LMG S-19264T (=DSM 44701T), isolated from a smear-ripened cheese.</title>
        <authorList>
            <consortium name="US DOE Joint Genome Institute (JGI-PGF)"/>
            <person name="Walter F."/>
            <person name="Albersmeier A."/>
            <person name="Kalinowski J."/>
            <person name="Ruckert C."/>
        </authorList>
    </citation>
    <scope>NUCLEOTIDE SEQUENCE</scope>
    <source>
        <strain evidence="2">JCM 4637</strain>
    </source>
</reference>
<dbReference type="InterPro" id="IPR001466">
    <property type="entry name" value="Beta-lactam-related"/>
</dbReference>
<dbReference type="Pfam" id="PF00144">
    <property type="entry name" value="Beta-lactamase"/>
    <property type="match status" value="1"/>
</dbReference>
<evidence type="ECO:0000259" key="1">
    <source>
        <dbReference type="Pfam" id="PF00144"/>
    </source>
</evidence>
<organism evidence="2 3">
    <name type="scientific">Streptomyces finlayi</name>
    <dbReference type="NCBI Taxonomy" id="67296"/>
    <lineage>
        <taxon>Bacteria</taxon>
        <taxon>Bacillati</taxon>
        <taxon>Actinomycetota</taxon>
        <taxon>Actinomycetes</taxon>
        <taxon>Kitasatosporales</taxon>
        <taxon>Streptomycetaceae</taxon>
        <taxon>Streptomyces</taxon>
    </lineage>
</organism>
<protein>
    <submittedName>
        <fullName evidence="2">Serine hydrolase</fullName>
    </submittedName>
</protein>
<gene>
    <name evidence="2" type="ORF">GCM10010334_60140</name>
</gene>
<name>A0A918X370_9ACTN</name>
<accession>A0A918X370</accession>